<keyword evidence="1" id="KW-0812">Transmembrane</keyword>
<dbReference type="GO" id="GO:0016020">
    <property type="term" value="C:membrane"/>
    <property type="evidence" value="ECO:0007669"/>
    <property type="project" value="InterPro"/>
</dbReference>
<evidence type="ECO:0000313" key="2">
    <source>
        <dbReference type="EMBL" id="RRT83032.1"/>
    </source>
</evidence>
<feature type="transmembrane region" description="Helical" evidence="1">
    <location>
        <begin position="223"/>
        <end position="242"/>
    </location>
</feature>
<dbReference type="EMBL" id="AMZH03000574">
    <property type="protein sequence ID" value="RRT83032.1"/>
    <property type="molecule type" value="Genomic_DNA"/>
</dbReference>
<dbReference type="Proteomes" id="UP000287651">
    <property type="component" value="Unassembled WGS sequence"/>
</dbReference>
<proteinExistence type="predicted"/>
<feature type="transmembrane region" description="Helical" evidence="1">
    <location>
        <begin position="303"/>
        <end position="322"/>
    </location>
</feature>
<feature type="transmembrane region" description="Helical" evidence="1">
    <location>
        <begin position="254"/>
        <end position="274"/>
    </location>
</feature>
<feature type="transmembrane region" description="Helical" evidence="1">
    <location>
        <begin position="113"/>
        <end position="136"/>
    </location>
</feature>
<dbReference type="GO" id="GO:0005319">
    <property type="term" value="F:lipid transporter activity"/>
    <property type="evidence" value="ECO:0007669"/>
    <property type="project" value="TreeGrafter"/>
</dbReference>
<protein>
    <submittedName>
        <fullName evidence="2">Uncharacterized protein</fullName>
    </submittedName>
</protein>
<name>A0A427B3I1_ENSVE</name>
<sequence length="387" mass="44672">MEPAFVSERPLYLIQPQFTSNATSPISLKIAHRSIELAYDSLNSDENSFSLNIAYTSMYNDGDDYLVCVPRSVNLASNVYLKFHNGPGVMAMLEYLEEMPKTGTQLRFDISSILNALFFTWIIELLFPVMLTYLVYERQQKLKIMMNMPGLKGGPYWLISSVYFFSLSSLYMICFVIFGSLIGLKFFRLSDYNVQTVFYFLHVNLQTTMAFLASTFFSSVKTATATGYIYVFGSALLRPYLLKFLIGDTSFPRTWIIVMKLIPGFSWYCGLYEFSQYSFQGDLMGTSGMQWGDLNDWQNGMKAVLIIMFVEWLVFLLVAFYLDQVLGGGIRKDPLFWLKYFQKKSRSSQRRPNLQRHGPEFFVEREESSNVSQGESCITYQSYCKHD</sequence>
<organism evidence="2 3">
    <name type="scientific">Ensete ventricosum</name>
    <name type="common">Abyssinian banana</name>
    <name type="synonym">Musa ensete</name>
    <dbReference type="NCBI Taxonomy" id="4639"/>
    <lineage>
        <taxon>Eukaryota</taxon>
        <taxon>Viridiplantae</taxon>
        <taxon>Streptophyta</taxon>
        <taxon>Embryophyta</taxon>
        <taxon>Tracheophyta</taxon>
        <taxon>Spermatophyta</taxon>
        <taxon>Magnoliopsida</taxon>
        <taxon>Liliopsida</taxon>
        <taxon>Zingiberales</taxon>
        <taxon>Musaceae</taxon>
        <taxon>Ensete</taxon>
    </lineage>
</organism>
<gene>
    <name evidence="2" type="ORF">B296_00003902</name>
</gene>
<accession>A0A427B3I1</accession>
<dbReference type="InterPro" id="IPR026082">
    <property type="entry name" value="ABCA"/>
</dbReference>
<evidence type="ECO:0000313" key="3">
    <source>
        <dbReference type="Proteomes" id="UP000287651"/>
    </source>
</evidence>
<feature type="transmembrane region" description="Helical" evidence="1">
    <location>
        <begin position="156"/>
        <end position="184"/>
    </location>
</feature>
<dbReference type="PANTHER" id="PTHR19229">
    <property type="entry name" value="ATP-BINDING CASSETTE TRANSPORTER SUBFAMILY A ABCA"/>
    <property type="match status" value="1"/>
</dbReference>
<comment type="caution">
    <text evidence="2">The sequence shown here is derived from an EMBL/GenBank/DDBJ whole genome shotgun (WGS) entry which is preliminary data.</text>
</comment>
<dbReference type="GO" id="GO:0140359">
    <property type="term" value="F:ABC-type transporter activity"/>
    <property type="evidence" value="ECO:0007669"/>
    <property type="project" value="InterPro"/>
</dbReference>
<dbReference type="PANTHER" id="PTHR19229:SF154">
    <property type="entry name" value="ABC TRANSPORTER A FAMILY MEMBER 3-RELATED"/>
    <property type="match status" value="1"/>
</dbReference>
<dbReference type="AlphaFoldDB" id="A0A427B3I1"/>
<keyword evidence="1" id="KW-1133">Transmembrane helix</keyword>
<feature type="transmembrane region" description="Helical" evidence="1">
    <location>
        <begin position="196"/>
        <end position="217"/>
    </location>
</feature>
<reference evidence="2 3" key="1">
    <citation type="journal article" date="2014" name="Agronomy (Basel)">
        <title>A Draft Genome Sequence for Ensete ventricosum, the Drought-Tolerant Tree Against Hunger.</title>
        <authorList>
            <person name="Harrison J."/>
            <person name="Moore K.A."/>
            <person name="Paszkiewicz K."/>
            <person name="Jones T."/>
            <person name="Grant M."/>
            <person name="Ambacheew D."/>
            <person name="Muzemil S."/>
            <person name="Studholme D.J."/>
        </authorList>
    </citation>
    <scope>NUCLEOTIDE SEQUENCE [LARGE SCALE GENOMIC DNA]</scope>
</reference>
<evidence type="ECO:0000256" key="1">
    <source>
        <dbReference type="SAM" id="Phobius"/>
    </source>
</evidence>
<keyword evidence="1" id="KW-0472">Membrane</keyword>